<reference evidence="1" key="1">
    <citation type="submission" date="2022-04" db="EMBL/GenBank/DDBJ databases">
        <title>Genome of the entomopathogenic fungus Entomophthora muscae.</title>
        <authorList>
            <person name="Elya C."/>
            <person name="Lovett B.R."/>
            <person name="Lee E."/>
            <person name="Macias A.M."/>
            <person name="Hajek A.E."/>
            <person name="De Bivort B.L."/>
            <person name="Kasson M.T."/>
            <person name="De Fine Licht H.H."/>
            <person name="Stajich J.E."/>
        </authorList>
    </citation>
    <scope>NUCLEOTIDE SEQUENCE</scope>
    <source>
        <strain evidence="1">Berkeley</strain>
    </source>
</reference>
<gene>
    <name evidence="1" type="ORF">DSO57_1036781</name>
</gene>
<sequence>MPSSNRESQRDGRSHHNDRNNPSGRSPPPFKRHRNDYEQSASGNNRAPSPPAARGPRQRAENTLSSISVPGFGRERAPQRGGLNTQPSRRLPPGSAANAHLQDNQGRRYNR</sequence>
<proteinExistence type="predicted"/>
<keyword evidence="2" id="KW-1185">Reference proteome</keyword>
<dbReference type="Proteomes" id="UP001165960">
    <property type="component" value="Unassembled WGS sequence"/>
</dbReference>
<organism evidence="1 2">
    <name type="scientific">Entomophthora muscae</name>
    <dbReference type="NCBI Taxonomy" id="34485"/>
    <lineage>
        <taxon>Eukaryota</taxon>
        <taxon>Fungi</taxon>
        <taxon>Fungi incertae sedis</taxon>
        <taxon>Zoopagomycota</taxon>
        <taxon>Entomophthoromycotina</taxon>
        <taxon>Entomophthoromycetes</taxon>
        <taxon>Entomophthorales</taxon>
        <taxon>Entomophthoraceae</taxon>
        <taxon>Entomophthora</taxon>
    </lineage>
</organism>
<evidence type="ECO:0000313" key="1">
    <source>
        <dbReference type="EMBL" id="KAJ9083228.1"/>
    </source>
</evidence>
<accession>A0ACC2U873</accession>
<dbReference type="EMBL" id="QTSX02001076">
    <property type="protein sequence ID" value="KAJ9083228.1"/>
    <property type="molecule type" value="Genomic_DNA"/>
</dbReference>
<evidence type="ECO:0000313" key="2">
    <source>
        <dbReference type="Proteomes" id="UP001165960"/>
    </source>
</evidence>
<comment type="caution">
    <text evidence="1">The sequence shown here is derived from an EMBL/GenBank/DDBJ whole genome shotgun (WGS) entry which is preliminary data.</text>
</comment>
<name>A0ACC2U873_9FUNG</name>
<protein>
    <submittedName>
        <fullName evidence="1">Uncharacterized protein</fullName>
    </submittedName>
</protein>